<dbReference type="InterPro" id="IPR013749">
    <property type="entry name" value="PM/HMP-P_kinase-1"/>
</dbReference>
<accession>A0AAE3QCK3</accession>
<dbReference type="EC" id="2.7.1.49" evidence="2"/>
<name>A0AAE3QCK3_9HYPH</name>
<evidence type="ECO:0000259" key="3">
    <source>
        <dbReference type="Pfam" id="PF08543"/>
    </source>
</evidence>
<dbReference type="GO" id="GO:0008972">
    <property type="term" value="F:phosphomethylpyrimidine kinase activity"/>
    <property type="evidence" value="ECO:0007669"/>
    <property type="project" value="InterPro"/>
</dbReference>
<dbReference type="PANTHER" id="PTHR20858:SF17">
    <property type="entry name" value="HYDROXYMETHYLPYRIMIDINE_PHOSPHOMETHYLPYRIMIDINE KINASE THI20-RELATED"/>
    <property type="match status" value="1"/>
</dbReference>
<dbReference type="Gene3D" id="3.40.1190.20">
    <property type="match status" value="1"/>
</dbReference>
<dbReference type="InterPro" id="IPR004399">
    <property type="entry name" value="HMP/HMP-P_kinase_dom"/>
</dbReference>
<dbReference type="InterPro" id="IPR029056">
    <property type="entry name" value="Ribokinase-like"/>
</dbReference>
<keyword evidence="5" id="KW-1185">Reference proteome</keyword>
<evidence type="ECO:0000256" key="1">
    <source>
        <dbReference type="ARBA" id="ARBA00004948"/>
    </source>
</evidence>
<sequence length="254" mass="25404">MALNGERHVLVVAGSDSSGGAGIARDIETIAAHGLRSCVAVAAVTVQTHDEVRRIASLPPEIVADQMRAAIASNDVAAIKIGMLAGGETIAAVACVLADHPTVPVVLDPVLAASSGASLLEAGGLDQLRELLFPRCMLLTPNLPELARLAGATGQAEGEEAAIRQAGRMLATGAAAVLVKGGHAAGHAAIDILVTRDAQPCRFAAPRLPVTMRGTGCMLSSAIAAGLAGGLDVAAAIGAAKGYLNTKLEAHVAS</sequence>
<proteinExistence type="predicted"/>
<dbReference type="EMBL" id="JALDYZ010000005">
    <property type="protein sequence ID" value="MDI7922645.1"/>
    <property type="molecule type" value="Genomic_DNA"/>
</dbReference>
<evidence type="ECO:0000313" key="5">
    <source>
        <dbReference type="Proteomes" id="UP001161580"/>
    </source>
</evidence>
<keyword evidence="4" id="KW-0808">Transferase</keyword>
<comment type="pathway">
    <text evidence="1">Cofactor biosynthesis; thiamine diphosphate biosynthesis.</text>
</comment>
<dbReference type="RefSeq" id="WP_311786407.1">
    <property type="nucleotide sequence ID" value="NZ_JALDYY010000004.1"/>
</dbReference>
<dbReference type="Pfam" id="PF08543">
    <property type="entry name" value="Phos_pyr_kin"/>
    <property type="match status" value="1"/>
</dbReference>
<keyword evidence="4" id="KW-0418">Kinase</keyword>
<dbReference type="SUPFAM" id="SSF53613">
    <property type="entry name" value="Ribokinase-like"/>
    <property type="match status" value="1"/>
</dbReference>
<dbReference type="Proteomes" id="UP001161580">
    <property type="component" value="Unassembled WGS sequence"/>
</dbReference>
<dbReference type="GO" id="GO:0008902">
    <property type="term" value="F:hydroxymethylpyrimidine kinase activity"/>
    <property type="evidence" value="ECO:0007669"/>
    <property type="project" value="UniProtKB-EC"/>
</dbReference>
<dbReference type="PANTHER" id="PTHR20858">
    <property type="entry name" value="PHOSPHOMETHYLPYRIMIDINE KINASE"/>
    <property type="match status" value="1"/>
</dbReference>
<evidence type="ECO:0000256" key="2">
    <source>
        <dbReference type="ARBA" id="ARBA00012135"/>
    </source>
</evidence>
<dbReference type="CDD" id="cd01169">
    <property type="entry name" value="HMPP_kinase"/>
    <property type="match status" value="1"/>
</dbReference>
<reference evidence="4" key="1">
    <citation type="submission" date="2022-03" db="EMBL/GenBank/DDBJ databases">
        <title>Fererhizobium litorale gen. nov., sp. nov., isolated from sandy sediments of the Sea of Japan seashore.</title>
        <authorList>
            <person name="Romanenko L."/>
            <person name="Kurilenko V."/>
            <person name="Otstavnykh N."/>
            <person name="Svetashev V."/>
            <person name="Tekutyeva L."/>
            <person name="Isaeva M."/>
            <person name="Mikhailov V."/>
        </authorList>
    </citation>
    <scope>NUCLEOTIDE SEQUENCE</scope>
    <source>
        <strain evidence="4">KMM 9576</strain>
    </source>
</reference>
<dbReference type="GO" id="GO:0005829">
    <property type="term" value="C:cytosol"/>
    <property type="evidence" value="ECO:0007669"/>
    <property type="project" value="TreeGrafter"/>
</dbReference>
<gene>
    <name evidence="4" type="ORF">MRS75_11160</name>
</gene>
<dbReference type="GO" id="GO:0009228">
    <property type="term" value="P:thiamine biosynthetic process"/>
    <property type="evidence" value="ECO:0007669"/>
    <property type="project" value="InterPro"/>
</dbReference>
<comment type="caution">
    <text evidence="4">The sequence shown here is derived from an EMBL/GenBank/DDBJ whole genome shotgun (WGS) entry which is preliminary data.</text>
</comment>
<dbReference type="AlphaFoldDB" id="A0AAE3QCK3"/>
<organism evidence="4 5">
    <name type="scientific">Ferirhizobium litorale</name>
    <dbReference type="NCBI Taxonomy" id="2927786"/>
    <lineage>
        <taxon>Bacteria</taxon>
        <taxon>Pseudomonadati</taxon>
        <taxon>Pseudomonadota</taxon>
        <taxon>Alphaproteobacteria</taxon>
        <taxon>Hyphomicrobiales</taxon>
        <taxon>Rhizobiaceae</taxon>
        <taxon>Ferirhizobium</taxon>
    </lineage>
</organism>
<evidence type="ECO:0000313" key="4">
    <source>
        <dbReference type="EMBL" id="MDI7922645.1"/>
    </source>
</evidence>
<feature type="domain" description="Pyridoxamine kinase/Phosphomethylpyrimidine kinase" evidence="3">
    <location>
        <begin position="16"/>
        <end position="251"/>
    </location>
</feature>
<protein>
    <recommendedName>
        <fullName evidence="2">hydroxymethylpyrimidine kinase</fullName>
        <ecNumber evidence="2">2.7.1.49</ecNumber>
    </recommendedName>
</protein>